<organism evidence="3 4">
    <name type="scientific">Lentzea flava</name>
    <dbReference type="NCBI Taxonomy" id="103732"/>
    <lineage>
        <taxon>Bacteria</taxon>
        <taxon>Bacillati</taxon>
        <taxon>Actinomycetota</taxon>
        <taxon>Actinomycetes</taxon>
        <taxon>Pseudonocardiales</taxon>
        <taxon>Pseudonocardiaceae</taxon>
        <taxon>Lentzea</taxon>
    </lineage>
</organism>
<name>A0ABQ2UCD3_9PSEU</name>
<sequence length="1460" mass="146793">MSTFRHEDRICTRSGSVTNMKQRSRRGLTALVAGSAILLSTPASLATSFSSPAITFSGDGVTSNGVFHARSGKQINLVAHFASTAKCIHISGFKKETLNGVTSWTQPLTTPPGADGLQTFTVIIGENSNNNTCTTKLDTVTAAYVLDNTGPSVAASLSPAANAAGWNNGNVTVSWSANDGTGVGGGTTSSPTTISTDTAGQTVTGRASDALGNIGPESSVVVKRDSVKPSISGSRTPANAHGWNNGDVTVSFSCSDALSQIKSCADTKTVTGEGANQSVAGTATDNADNTQSTTVGGINIDKTPPTLTASTKLPNGSPYVPGTWTNQKVTAAFTCADALSQVDSCESEVVLNGEGADQTARGSGRDFAGNTGNGSVTNIDIDKTAPVTSATAPQTAWNNTDVTVAFAASDALSGVRETHYKVNGGAAQTGGQLTLNAQGTYAVEYWSTDNAGNTESAKTVTVNIDKTPPTITHAQSPAANANGWNNGAVTVTFTCGDSGGSGVASCGPDQTVGTEGKDQAVTGTVRENAGNTASDPATVSIDTTKPTITPHVTGTAQDGWYNQDVSVSYECGDALSGVDTCTGTQTLGEGANQTATGTATDAAGNNATASITGINVDKTAPALTGTPSATGWSREDVTVTWVCTDGGSGVPGSPSPSTVTGEGANLSASATCTDKAGNTTTTTVSGIKIDRAAPNTAASVAQPFAGGWYADSVEVTLSASDALSGVGQTQYRVDNGAPQQYTGPFGFTATGKHVITFWSTDQAGNSESADGNALALWVDTAVPTIAGSRTPANGHGWNNTDVIVSFACADSESGVASCSDPAVVTAEGAGQSVSGTAVDGVGKSASTTVGDINIDRTAPVLTGSSTAGWHNADVTVHWTAIDGLSGVDESTVPADSVITGEGRNLSSNAVTVKDKAGNESTPAAATGVMIDRAGPVISGGPITSPNAAGWYRGEVVVDFACADPKLADASDGSGVAFCPGSAVLKTDGAGQSVTSGDATDVAGNTTKGKTVGGINIDGTAPSTTSNNQCTKTNGWCTGSTANVVLSATDALSGVQELHYRIDGGAEQVAAGASKTVAVPLDGSGAGTVTYWAVDKAGNAETPNAVSLKWDNIAPAVTHSTSPPPNADDWNNSDVTVHFTAKDDDAGSGLDAGSVTPDVVVSTDTAGQIVVGSAKDVAGNVGTDSVTIKLDKTRPSITAEIVGGAKPWFTAPVKVHFTCADTGSGIPATACPDDVVVSTNGAGQSVTGTVTDRAGNSQSATVGGINIDTVAPVFESVSVTDGAIYRFTAPAPACTATDAVSGVDSCVVVVTAQADPGSWAFTATAKDKAGNTSTRSGRYQVQLYEFGGFLQPINASGPTSVFKTGSTVPVKFQLRDATGALVQSRTAPQWVVPVRGGLLTSSVNETVSTDSATTDGAFRWDATAQQYIYNWQTKGLTAGYAYRIGAKLDDGQIVHVTVGLK</sequence>
<evidence type="ECO:0000256" key="2">
    <source>
        <dbReference type="SAM" id="SignalP"/>
    </source>
</evidence>
<proteinExistence type="predicted"/>
<keyword evidence="2" id="KW-0732">Signal</keyword>
<feature type="compositionally biased region" description="Polar residues" evidence="1">
    <location>
        <begin position="305"/>
        <end position="314"/>
    </location>
</feature>
<evidence type="ECO:0000256" key="1">
    <source>
        <dbReference type="SAM" id="MobiDB-lite"/>
    </source>
</evidence>
<dbReference type="NCBIfam" id="NF038114">
    <property type="entry name" value="rightmost"/>
    <property type="match status" value="1"/>
</dbReference>
<evidence type="ECO:0000313" key="4">
    <source>
        <dbReference type="Proteomes" id="UP000649573"/>
    </source>
</evidence>
<feature type="region of interest" description="Disordered" evidence="1">
    <location>
        <begin position="278"/>
        <end position="318"/>
    </location>
</feature>
<dbReference type="Proteomes" id="UP000649573">
    <property type="component" value="Unassembled WGS sequence"/>
</dbReference>
<reference evidence="4" key="1">
    <citation type="journal article" date="2019" name="Int. J. Syst. Evol. Microbiol.">
        <title>The Global Catalogue of Microorganisms (GCM) 10K type strain sequencing project: providing services to taxonomists for standard genome sequencing and annotation.</title>
        <authorList>
            <consortium name="The Broad Institute Genomics Platform"/>
            <consortium name="The Broad Institute Genome Sequencing Center for Infectious Disease"/>
            <person name="Wu L."/>
            <person name="Ma J."/>
        </authorList>
    </citation>
    <scope>NUCLEOTIDE SEQUENCE [LARGE SCALE GENOMIC DNA]</scope>
    <source>
        <strain evidence="4">JCM 3296</strain>
    </source>
</reference>
<keyword evidence="4" id="KW-1185">Reference proteome</keyword>
<accession>A0ABQ2UCD3</accession>
<dbReference type="EMBL" id="BMRE01000001">
    <property type="protein sequence ID" value="GGU16393.1"/>
    <property type="molecule type" value="Genomic_DNA"/>
</dbReference>
<dbReference type="NCBIfam" id="NF047446">
    <property type="entry name" value="barrel_OmpL47"/>
    <property type="match status" value="3"/>
</dbReference>
<evidence type="ECO:0000313" key="3">
    <source>
        <dbReference type="EMBL" id="GGU16393.1"/>
    </source>
</evidence>
<feature type="chain" id="PRO_5046219615" description="Ig-like domain (Group 3)" evidence="2">
    <location>
        <begin position="46"/>
        <end position="1460"/>
    </location>
</feature>
<protein>
    <recommendedName>
        <fullName evidence="5">Ig-like domain (Group 3)</fullName>
    </recommendedName>
</protein>
<feature type="signal peptide" evidence="2">
    <location>
        <begin position="1"/>
        <end position="45"/>
    </location>
</feature>
<comment type="caution">
    <text evidence="3">The sequence shown here is derived from an EMBL/GenBank/DDBJ whole genome shotgun (WGS) entry which is preliminary data.</text>
</comment>
<feature type="compositionally biased region" description="Polar residues" evidence="1">
    <location>
        <begin position="278"/>
        <end position="296"/>
    </location>
</feature>
<dbReference type="InterPro" id="IPR058094">
    <property type="entry name" value="Ig-like_OmpL47-like"/>
</dbReference>
<gene>
    <name evidence="3" type="ORF">GCM10010178_05060</name>
</gene>
<evidence type="ECO:0008006" key="5">
    <source>
        <dbReference type="Google" id="ProtNLM"/>
    </source>
</evidence>
<dbReference type="Gene3D" id="3.30.1920.20">
    <property type="match status" value="3"/>
</dbReference>